<evidence type="ECO:0000313" key="2">
    <source>
        <dbReference type="Proteomes" id="UP000434582"/>
    </source>
</evidence>
<keyword evidence="2" id="KW-1185">Reference proteome</keyword>
<evidence type="ECO:0000313" key="1">
    <source>
        <dbReference type="EMBL" id="MQX37523.1"/>
    </source>
</evidence>
<organism evidence="1 2">
    <name type="scientific">Roseospira navarrensis</name>
    <dbReference type="NCBI Taxonomy" id="140058"/>
    <lineage>
        <taxon>Bacteria</taxon>
        <taxon>Pseudomonadati</taxon>
        <taxon>Pseudomonadota</taxon>
        <taxon>Alphaproteobacteria</taxon>
        <taxon>Rhodospirillales</taxon>
        <taxon>Rhodospirillaceae</taxon>
        <taxon>Roseospira</taxon>
    </lineage>
</organism>
<proteinExistence type="predicted"/>
<dbReference type="EMBL" id="WIVE01000045">
    <property type="protein sequence ID" value="MQX37523.1"/>
    <property type="molecule type" value="Genomic_DNA"/>
</dbReference>
<dbReference type="OrthoDB" id="7306993at2"/>
<name>A0A7X2D439_9PROT</name>
<dbReference type="RefSeq" id="WP_153345078.1">
    <property type="nucleotide sequence ID" value="NZ_WIVE01000045.1"/>
</dbReference>
<accession>A0A7X2D439</accession>
<sequence>MTQHTHNSAIPVPTFLEDGFGREREVQRRVTREIVRRAVRLQSLGLEIGVSRDFWPLVEAPAQAGETNQRMPLVDPACQSSLEDGTAFWVGCWRDGHIVATTAVRLRPVPTSLREEMESLRFFYDDPALVPEGTWCRVDAPSARAISGLVMCSVGVWTAKAESGQGLAETVSQLAKLIGVGLWDPDYLIGFSMMDLLRKFAFHKYWHSTAELGFMLAAPLCTLPETACLLSTTRRDFREQRLGLSGLSAVRPAAHAPDDPVWLDTLTRAGVSPAGPGARTQ</sequence>
<dbReference type="Proteomes" id="UP000434582">
    <property type="component" value="Unassembled WGS sequence"/>
</dbReference>
<reference evidence="1 2" key="1">
    <citation type="submission" date="2019-10" db="EMBL/GenBank/DDBJ databases">
        <title>Draft whole-genome sequence of the purple nonsulfur photosynthetic bacterium Roseospira navarrensis DSM 15114.</title>
        <authorList>
            <person name="Kyndt J.A."/>
            <person name="Meyer T.E."/>
        </authorList>
    </citation>
    <scope>NUCLEOTIDE SEQUENCE [LARGE SCALE GENOMIC DNA]</scope>
    <source>
        <strain evidence="1 2">DSM 15114</strain>
    </source>
</reference>
<protein>
    <submittedName>
        <fullName evidence="1">Uncharacterized protein</fullName>
    </submittedName>
</protein>
<gene>
    <name evidence="1" type="ORF">GHC57_13440</name>
</gene>
<dbReference type="AlphaFoldDB" id="A0A7X2D439"/>
<comment type="caution">
    <text evidence="1">The sequence shown here is derived from an EMBL/GenBank/DDBJ whole genome shotgun (WGS) entry which is preliminary data.</text>
</comment>